<feature type="compositionally biased region" description="Basic and acidic residues" evidence="8">
    <location>
        <begin position="586"/>
        <end position="604"/>
    </location>
</feature>
<keyword evidence="7" id="KW-0788">Thiol protease</keyword>
<comment type="similarity">
    <text evidence="2">Belongs to the peptidase C19 family.</text>
</comment>
<feature type="domain" description="UBP34/UBP24/USP9X/USP9Y-like ARM repeat region" evidence="9">
    <location>
        <begin position="113"/>
        <end position="375"/>
    </location>
</feature>
<evidence type="ECO:0000256" key="5">
    <source>
        <dbReference type="ARBA" id="ARBA00022786"/>
    </source>
</evidence>
<keyword evidence="6" id="KW-0378">Hydrolase</keyword>
<feature type="compositionally biased region" description="Basic residues" evidence="8">
    <location>
        <begin position="464"/>
        <end position="473"/>
    </location>
</feature>
<evidence type="ECO:0000256" key="4">
    <source>
        <dbReference type="ARBA" id="ARBA00022670"/>
    </source>
</evidence>
<dbReference type="EMBL" id="CAJNOK010000435">
    <property type="protein sequence ID" value="CAF0752817.1"/>
    <property type="molecule type" value="Genomic_DNA"/>
</dbReference>
<dbReference type="EMBL" id="CAJOBA010000435">
    <property type="protein sequence ID" value="CAF3531672.1"/>
    <property type="molecule type" value="Genomic_DNA"/>
</dbReference>
<reference evidence="11" key="1">
    <citation type="submission" date="2021-02" db="EMBL/GenBank/DDBJ databases">
        <authorList>
            <person name="Nowell W R."/>
        </authorList>
    </citation>
    <scope>NUCLEOTIDE SEQUENCE</scope>
</reference>
<evidence type="ECO:0000259" key="9">
    <source>
        <dbReference type="Pfam" id="PF25010"/>
    </source>
</evidence>
<dbReference type="Pfam" id="PF25010">
    <property type="entry name" value="ARM_UBP24_USP9X-Y"/>
    <property type="match status" value="1"/>
</dbReference>
<comment type="caution">
    <text evidence="11">The sequence shown here is derived from an EMBL/GenBank/DDBJ whole genome shotgun (WGS) entry which is preliminary data.</text>
</comment>
<dbReference type="InterPro" id="IPR056850">
    <property type="entry name" value="ARM_UBP34_24_USP9X_Y"/>
</dbReference>
<keyword evidence="5" id="KW-0833">Ubl conjugation pathway</keyword>
<evidence type="ECO:0000313" key="11">
    <source>
        <dbReference type="EMBL" id="CAF3531672.1"/>
    </source>
</evidence>
<feature type="compositionally biased region" description="Basic and acidic residues" evidence="8">
    <location>
        <begin position="449"/>
        <end position="460"/>
    </location>
</feature>
<protein>
    <recommendedName>
        <fullName evidence="3">ubiquitinyl hydrolase 1</fullName>
        <ecNumber evidence="3">3.4.19.12</ecNumber>
    </recommendedName>
</protein>
<keyword evidence="4" id="KW-0645">Protease</keyword>
<dbReference type="Proteomes" id="UP000677228">
    <property type="component" value="Unassembled WGS sequence"/>
</dbReference>
<evidence type="ECO:0000256" key="3">
    <source>
        <dbReference type="ARBA" id="ARBA00012759"/>
    </source>
</evidence>
<dbReference type="GO" id="GO:0004843">
    <property type="term" value="F:cysteine-type deubiquitinase activity"/>
    <property type="evidence" value="ECO:0007669"/>
    <property type="project" value="UniProtKB-EC"/>
</dbReference>
<comment type="catalytic activity">
    <reaction evidence="1">
        <text>Thiol-dependent hydrolysis of ester, thioester, amide, peptide and isopeptide bonds formed by the C-terminal Gly of ubiquitin (a 76-residue protein attached to proteins as an intracellular targeting signal).</text>
        <dbReference type="EC" id="3.4.19.12"/>
    </reaction>
</comment>
<dbReference type="SUPFAM" id="SSF48371">
    <property type="entry name" value="ARM repeat"/>
    <property type="match status" value="1"/>
</dbReference>
<accession>A0A8S2GNP7</accession>
<evidence type="ECO:0000256" key="2">
    <source>
        <dbReference type="ARBA" id="ARBA00009085"/>
    </source>
</evidence>
<evidence type="ECO:0000256" key="6">
    <source>
        <dbReference type="ARBA" id="ARBA00022801"/>
    </source>
</evidence>
<dbReference type="Proteomes" id="UP000682733">
    <property type="component" value="Unassembled WGS sequence"/>
</dbReference>
<proteinExistence type="inferred from homology"/>
<evidence type="ECO:0000313" key="12">
    <source>
        <dbReference type="Proteomes" id="UP000682733"/>
    </source>
</evidence>
<feature type="region of interest" description="Disordered" evidence="8">
    <location>
        <begin position="584"/>
        <end position="625"/>
    </location>
</feature>
<evidence type="ECO:0000256" key="1">
    <source>
        <dbReference type="ARBA" id="ARBA00000707"/>
    </source>
</evidence>
<dbReference type="EC" id="3.4.19.12" evidence="3"/>
<feature type="compositionally biased region" description="Basic and acidic residues" evidence="8">
    <location>
        <begin position="393"/>
        <end position="416"/>
    </location>
</feature>
<sequence length="625" mass="73104">EYNALLSTFANCLDYIIIDKYQSLFNEHVEQAMKHVKKILNEEGNILDVGTSDSIFELLTTLKTICCSAWPDHIETIHEFQLNMISKLLQSSNTDLRTNGFEEHNQSVLHDNHSFTLLLSICEEFNSEQFKYLINLISEFWKSATNAIQDRLIDSLNRIGHKVVNMRHSVMILEILWTMAHDESLPYSMFDRLLSCHREISSSRHYLNRELICGYCLKCMDHIKNYNLQWIVPSYRYIMELVKFDTEFKRFLIDGNNLILYLIQTIGRCQHDIWIQTDGNVSSDTLIDKRYTYKELLKIQLDLLAYMLRNGRMYAALRHVEELWLTLITNYEASLIDNELGFSWFITSFNEMNGQSRIELYEKHISKLNSSKLTEIVSSDTTPFEQISNTEYFNDKDQISNNQKSDDESQRSEKQVIKRKAGRPKRNETHLPTKTTTTERKNPRRPRQILKELDNNEKVTKTMKGQRRGGRKRVASEDTSSSDTKARKRKQTGSDDDNIPSSKKRTHSPTPKKYTLQRTNIEEEIVNIFKLPPLPPISDPRIHYSTRFSTRRQTLAPQVHNENLLHGISSSARRKQNKSPINLKSTLKENKLNLDENDSNDEHSKRKIIKKKSSSKTKKLKKTRK</sequence>
<feature type="non-terminal residue" evidence="11">
    <location>
        <position position="1"/>
    </location>
</feature>
<dbReference type="AlphaFoldDB" id="A0A8S2GNP7"/>
<name>A0A8S2GNP7_9BILA</name>
<dbReference type="InterPro" id="IPR016024">
    <property type="entry name" value="ARM-type_fold"/>
</dbReference>
<feature type="compositionally biased region" description="Basic residues" evidence="8">
    <location>
        <begin position="605"/>
        <end position="625"/>
    </location>
</feature>
<feature type="region of interest" description="Disordered" evidence="8">
    <location>
        <begin position="393"/>
        <end position="518"/>
    </location>
</feature>
<feature type="compositionally biased region" description="Basic and acidic residues" evidence="8">
    <location>
        <begin position="425"/>
        <end position="441"/>
    </location>
</feature>
<evidence type="ECO:0000256" key="7">
    <source>
        <dbReference type="ARBA" id="ARBA00022807"/>
    </source>
</evidence>
<gene>
    <name evidence="10" type="ORF">OVA965_LOCUS2110</name>
    <name evidence="11" type="ORF">TMI583_LOCUS2110</name>
</gene>
<organism evidence="11 12">
    <name type="scientific">Didymodactylos carnosus</name>
    <dbReference type="NCBI Taxonomy" id="1234261"/>
    <lineage>
        <taxon>Eukaryota</taxon>
        <taxon>Metazoa</taxon>
        <taxon>Spiralia</taxon>
        <taxon>Gnathifera</taxon>
        <taxon>Rotifera</taxon>
        <taxon>Eurotatoria</taxon>
        <taxon>Bdelloidea</taxon>
        <taxon>Philodinida</taxon>
        <taxon>Philodinidae</taxon>
        <taxon>Didymodactylos</taxon>
    </lineage>
</organism>
<evidence type="ECO:0000313" key="10">
    <source>
        <dbReference type="EMBL" id="CAF0752817.1"/>
    </source>
</evidence>
<evidence type="ECO:0000256" key="8">
    <source>
        <dbReference type="SAM" id="MobiDB-lite"/>
    </source>
</evidence>
<dbReference type="GO" id="GO:0006508">
    <property type="term" value="P:proteolysis"/>
    <property type="evidence" value="ECO:0007669"/>
    <property type="project" value="UniProtKB-KW"/>
</dbReference>